<dbReference type="Proteomes" id="UP001499951">
    <property type="component" value="Unassembled WGS sequence"/>
</dbReference>
<comment type="caution">
    <text evidence="1">The sequence shown here is derived from an EMBL/GenBank/DDBJ whole genome shotgun (WGS) entry which is preliminary data.</text>
</comment>
<reference evidence="1 2" key="1">
    <citation type="journal article" date="2019" name="Int. J. Syst. Evol. Microbiol.">
        <title>The Global Catalogue of Microorganisms (GCM) 10K type strain sequencing project: providing services to taxonomists for standard genome sequencing and annotation.</title>
        <authorList>
            <consortium name="The Broad Institute Genomics Platform"/>
            <consortium name="The Broad Institute Genome Sequencing Center for Infectious Disease"/>
            <person name="Wu L."/>
            <person name="Ma J."/>
        </authorList>
    </citation>
    <scope>NUCLEOTIDE SEQUENCE [LARGE SCALE GENOMIC DNA]</scope>
    <source>
        <strain evidence="1 2">JCM 15089</strain>
    </source>
</reference>
<name>A0ABN1EPQ3_9PROT</name>
<gene>
    <name evidence="1" type="ORF">GCM10008942_19760</name>
</gene>
<evidence type="ECO:0008006" key="3">
    <source>
        <dbReference type="Google" id="ProtNLM"/>
    </source>
</evidence>
<dbReference type="EMBL" id="BAAADD010000005">
    <property type="protein sequence ID" value="GAA0571099.1"/>
    <property type="molecule type" value="Genomic_DNA"/>
</dbReference>
<sequence length="260" mass="29094">MTRWMLSVLLLLCAETAEGGAWTLNRNHMAIFAGVTASTASRLYDNGGGSAKHIVFSKYLFQSWMEYGVLDSVTLFAVPEYVLAKSDMDGTGIADVHSASIEGGLRILLLSRIGMLSVQTSYKSAGAFDMSTSASGEAGRQFETRLLYGRSFKVLKHNAFLDIEIAKRWIARPRPDEIAFEGTAGYWMTRDYLLTVQSFTFMTTGPVRPPYQAYELSKLQVSLVQKVSRRWSFQTGYFMSLFGRNIVKETGMVATLWYQT</sequence>
<evidence type="ECO:0000313" key="2">
    <source>
        <dbReference type="Proteomes" id="UP001499951"/>
    </source>
</evidence>
<evidence type="ECO:0000313" key="1">
    <source>
        <dbReference type="EMBL" id="GAA0571099.1"/>
    </source>
</evidence>
<proteinExistence type="predicted"/>
<dbReference type="RefSeq" id="WP_166934052.1">
    <property type="nucleotide sequence ID" value="NZ_BAAADD010000005.1"/>
</dbReference>
<protein>
    <recommendedName>
        <fullName evidence="3">Transporter</fullName>
    </recommendedName>
</protein>
<accession>A0ABN1EPQ3</accession>
<organism evidence="1 2">
    <name type="scientific">Rhizomicrobium electricum</name>
    <dbReference type="NCBI Taxonomy" id="480070"/>
    <lineage>
        <taxon>Bacteria</taxon>
        <taxon>Pseudomonadati</taxon>
        <taxon>Pseudomonadota</taxon>
        <taxon>Alphaproteobacteria</taxon>
        <taxon>Micropepsales</taxon>
        <taxon>Micropepsaceae</taxon>
        <taxon>Rhizomicrobium</taxon>
    </lineage>
</organism>
<keyword evidence="2" id="KW-1185">Reference proteome</keyword>